<keyword evidence="2" id="KW-1185">Reference proteome</keyword>
<accession>A0A7I4YYX8</accession>
<feature type="transmembrane region" description="Helical" evidence="1">
    <location>
        <begin position="138"/>
        <end position="163"/>
    </location>
</feature>
<dbReference type="InterPro" id="IPR010761">
    <property type="entry name" value="Clc_prot-like"/>
</dbReference>
<dbReference type="Pfam" id="PF07062">
    <property type="entry name" value="Clc-like"/>
    <property type="match status" value="1"/>
</dbReference>
<dbReference type="Gene3D" id="1.20.140.150">
    <property type="match status" value="1"/>
</dbReference>
<organism evidence="2 3">
    <name type="scientific">Haemonchus contortus</name>
    <name type="common">Barber pole worm</name>
    <dbReference type="NCBI Taxonomy" id="6289"/>
    <lineage>
        <taxon>Eukaryota</taxon>
        <taxon>Metazoa</taxon>
        <taxon>Ecdysozoa</taxon>
        <taxon>Nematoda</taxon>
        <taxon>Chromadorea</taxon>
        <taxon>Rhabditida</taxon>
        <taxon>Rhabditina</taxon>
        <taxon>Rhabditomorpha</taxon>
        <taxon>Strongyloidea</taxon>
        <taxon>Trichostrongylidae</taxon>
        <taxon>Haemonchus</taxon>
    </lineage>
</organism>
<dbReference type="OrthoDB" id="5779987at2759"/>
<reference evidence="3" key="1">
    <citation type="submission" date="2020-12" db="UniProtKB">
        <authorList>
            <consortium name="WormBaseParasite"/>
        </authorList>
    </citation>
    <scope>IDENTIFICATION</scope>
    <source>
        <strain evidence="3">MHco3</strain>
    </source>
</reference>
<feature type="transmembrane region" description="Helical" evidence="1">
    <location>
        <begin position="108"/>
        <end position="126"/>
    </location>
</feature>
<keyword evidence="1" id="KW-0472">Membrane</keyword>
<dbReference type="WBParaSite" id="HCON_00156845-00001">
    <property type="protein sequence ID" value="HCON_00156845-00001"/>
    <property type="gene ID" value="HCON_00156845"/>
</dbReference>
<evidence type="ECO:0000313" key="2">
    <source>
        <dbReference type="Proteomes" id="UP000025227"/>
    </source>
</evidence>
<dbReference type="AlphaFoldDB" id="A0A7I4YYX8"/>
<dbReference type="GO" id="GO:0016020">
    <property type="term" value="C:membrane"/>
    <property type="evidence" value="ECO:0007669"/>
    <property type="project" value="InterPro"/>
</dbReference>
<dbReference type="PANTHER" id="PTHR35574:SF4">
    <property type="entry name" value="CLC-LIKE PROTEIN"/>
    <property type="match status" value="1"/>
</dbReference>
<name>A0A7I4YYX8_HAECO</name>
<sequence length="261" mass="29459">MYKIVLITSIVLIVAGMLLTTFSLFSPMWQIVDRPKLAEIHHHGLWWDCVVPDGTLIPLQYEGTAQTDEQCLNKFDPLVLSHLRHILEVNDQSSKELLLHRFLPHHKAVIFFAVFTLVFGTIGIITGACSPCFPPNSLLYVVSIFMTGACSMLSDIIFIFGATKDSKTLQQITLKEEPQIQNRLGIACYLHILATSFFTLALIFSIGSAYLLISSKGRGSCCTTKKEYLQQYRWQQEAARARFSCNRNNCRPIVVVEDDIL</sequence>
<protein>
    <submittedName>
        <fullName evidence="3">Clc-like protein</fullName>
    </submittedName>
</protein>
<evidence type="ECO:0000313" key="3">
    <source>
        <dbReference type="WBParaSite" id="HCON_00156845-00001"/>
    </source>
</evidence>
<evidence type="ECO:0000256" key="1">
    <source>
        <dbReference type="SAM" id="Phobius"/>
    </source>
</evidence>
<proteinExistence type="predicted"/>
<keyword evidence="1" id="KW-0812">Transmembrane</keyword>
<feature type="transmembrane region" description="Helical" evidence="1">
    <location>
        <begin position="6"/>
        <end position="26"/>
    </location>
</feature>
<dbReference type="PANTHER" id="PTHR35574">
    <property type="entry name" value="PUTATIVE-RELATED"/>
    <property type="match status" value="1"/>
</dbReference>
<keyword evidence="1" id="KW-1133">Transmembrane helix</keyword>
<dbReference type="Proteomes" id="UP000025227">
    <property type="component" value="Unplaced"/>
</dbReference>
<feature type="transmembrane region" description="Helical" evidence="1">
    <location>
        <begin position="184"/>
        <end position="213"/>
    </location>
</feature>